<dbReference type="PROSITE" id="PS51819">
    <property type="entry name" value="VOC"/>
    <property type="match status" value="1"/>
</dbReference>
<protein>
    <recommendedName>
        <fullName evidence="2">VOC domain-containing protein</fullName>
    </recommendedName>
</protein>
<evidence type="ECO:0000256" key="1">
    <source>
        <dbReference type="SAM" id="MobiDB-lite"/>
    </source>
</evidence>
<organism evidence="3 4">
    <name type="scientific">Lepidopterella palustris CBS 459.81</name>
    <dbReference type="NCBI Taxonomy" id="1314670"/>
    <lineage>
        <taxon>Eukaryota</taxon>
        <taxon>Fungi</taxon>
        <taxon>Dikarya</taxon>
        <taxon>Ascomycota</taxon>
        <taxon>Pezizomycotina</taxon>
        <taxon>Dothideomycetes</taxon>
        <taxon>Pleosporomycetidae</taxon>
        <taxon>Mytilinidiales</taxon>
        <taxon>Argynnaceae</taxon>
        <taxon>Lepidopterella</taxon>
    </lineage>
</organism>
<evidence type="ECO:0000313" key="4">
    <source>
        <dbReference type="Proteomes" id="UP000250266"/>
    </source>
</evidence>
<dbReference type="OrthoDB" id="5371818at2759"/>
<dbReference type="InterPro" id="IPR029068">
    <property type="entry name" value="Glyas_Bleomycin-R_OHBP_Dase"/>
</dbReference>
<dbReference type="Gene3D" id="3.10.180.10">
    <property type="entry name" value="2,3-Dihydroxybiphenyl 1,2-Dioxygenase, domain 1"/>
    <property type="match status" value="1"/>
</dbReference>
<dbReference type="AlphaFoldDB" id="A0A8E2JDA4"/>
<keyword evidence="4" id="KW-1185">Reference proteome</keyword>
<evidence type="ECO:0000313" key="3">
    <source>
        <dbReference type="EMBL" id="OCK78284.1"/>
    </source>
</evidence>
<sequence>MSSTSKVSLSNPGKVVIKPTQLAHFVLRTQPSRYKRLVSYYKTFLSAEANYEDDHNAFITYDSEHHRIGICAFEWCTPHVPTSCGLVHTAFTFANLWDLALAYRQRKENGILPFWCVNHGPTTSIYYRDPDGNEIETFVDNFDSVAEAQEAMKTEAFALNPAGIEYDPELLVQRLESGESEESIKNIANMPPFTGESGLKRP</sequence>
<feature type="domain" description="VOC" evidence="2">
    <location>
        <begin position="21"/>
        <end position="140"/>
    </location>
</feature>
<dbReference type="SUPFAM" id="SSF54593">
    <property type="entry name" value="Glyoxalase/Bleomycin resistance protein/Dihydroxybiphenyl dioxygenase"/>
    <property type="match status" value="1"/>
</dbReference>
<accession>A0A8E2JDA4</accession>
<name>A0A8E2JDA4_9PEZI</name>
<reference evidence="3 4" key="1">
    <citation type="journal article" date="2016" name="Nat. Commun.">
        <title>Ectomycorrhizal ecology is imprinted in the genome of the dominant symbiotic fungus Cenococcum geophilum.</title>
        <authorList>
            <consortium name="DOE Joint Genome Institute"/>
            <person name="Peter M."/>
            <person name="Kohler A."/>
            <person name="Ohm R.A."/>
            <person name="Kuo A."/>
            <person name="Krutzmann J."/>
            <person name="Morin E."/>
            <person name="Arend M."/>
            <person name="Barry K.W."/>
            <person name="Binder M."/>
            <person name="Choi C."/>
            <person name="Clum A."/>
            <person name="Copeland A."/>
            <person name="Grisel N."/>
            <person name="Haridas S."/>
            <person name="Kipfer T."/>
            <person name="LaButti K."/>
            <person name="Lindquist E."/>
            <person name="Lipzen A."/>
            <person name="Maire R."/>
            <person name="Meier B."/>
            <person name="Mihaltcheva S."/>
            <person name="Molinier V."/>
            <person name="Murat C."/>
            <person name="Poggeler S."/>
            <person name="Quandt C.A."/>
            <person name="Sperisen C."/>
            <person name="Tritt A."/>
            <person name="Tisserant E."/>
            <person name="Crous P.W."/>
            <person name="Henrissat B."/>
            <person name="Nehls U."/>
            <person name="Egli S."/>
            <person name="Spatafora J.W."/>
            <person name="Grigoriev I.V."/>
            <person name="Martin F.M."/>
        </authorList>
    </citation>
    <scope>NUCLEOTIDE SEQUENCE [LARGE SCALE GENOMIC DNA]</scope>
    <source>
        <strain evidence="3 4">CBS 459.81</strain>
    </source>
</reference>
<proteinExistence type="predicted"/>
<dbReference type="EMBL" id="KV745070">
    <property type="protein sequence ID" value="OCK78284.1"/>
    <property type="molecule type" value="Genomic_DNA"/>
</dbReference>
<gene>
    <name evidence="3" type="ORF">K432DRAFT_332408</name>
</gene>
<dbReference type="InterPro" id="IPR037523">
    <property type="entry name" value="VOC_core"/>
</dbReference>
<evidence type="ECO:0000259" key="2">
    <source>
        <dbReference type="PROSITE" id="PS51819"/>
    </source>
</evidence>
<feature type="region of interest" description="Disordered" evidence="1">
    <location>
        <begin position="181"/>
        <end position="202"/>
    </location>
</feature>
<dbReference type="Proteomes" id="UP000250266">
    <property type="component" value="Unassembled WGS sequence"/>
</dbReference>